<dbReference type="GO" id="GO:0005524">
    <property type="term" value="F:ATP binding"/>
    <property type="evidence" value="ECO:0007669"/>
    <property type="project" value="UniProtKB-UniRule"/>
</dbReference>
<keyword evidence="6 10" id="KW-0067">ATP-binding</keyword>
<feature type="domain" description="Protein kinase" evidence="14">
    <location>
        <begin position="233"/>
        <end position="521"/>
    </location>
</feature>
<feature type="region of interest" description="Disordered" evidence="12">
    <location>
        <begin position="591"/>
        <end position="612"/>
    </location>
</feature>
<evidence type="ECO:0000313" key="16">
    <source>
        <dbReference type="WBParaSite" id="PgR061_g022_t04"/>
    </source>
</evidence>
<feature type="compositionally biased region" description="Polar residues" evidence="12">
    <location>
        <begin position="1262"/>
        <end position="1271"/>
    </location>
</feature>
<feature type="compositionally biased region" description="Polar residues" evidence="12">
    <location>
        <begin position="91"/>
        <end position="108"/>
    </location>
</feature>
<name>A0A915BUZ2_PARUN</name>
<keyword evidence="5 10" id="KW-0547">Nucleotide-binding</keyword>
<dbReference type="Pfam" id="PF14604">
    <property type="entry name" value="SH3_9"/>
    <property type="match status" value="1"/>
</dbReference>
<protein>
    <recommendedName>
        <fullName evidence="3">mitogen-activated protein kinase kinase kinase</fullName>
        <ecNumber evidence="3">2.7.11.25</ecNumber>
    </recommendedName>
</protein>
<dbReference type="PROSITE" id="PS00108">
    <property type="entry name" value="PROTEIN_KINASE_ST"/>
    <property type="match status" value="1"/>
</dbReference>
<organism evidence="15 16">
    <name type="scientific">Parascaris univalens</name>
    <name type="common">Nematode worm</name>
    <dbReference type="NCBI Taxonomy" id="6257"/>
    <lineage>
        <taxon>Eukaryota</taxon>
        <taxon>Metazoa</taxon>
        <taxon>Ecdysozoa</taxon>
        <taxon>Nematoda</taxon>
        <taxon>Chromadorea</taxon>
        <taxon>Rhabditida</taxon>
        <taxon>Spirurina</taxon>
        <taxon>Ascaridomorpha</taxon>
        <taxon>Ascaridoidea</taxon>
        <taxon>Ascarididae</taxon>
        <taxon>Parascaris</taxon>
    </lineage>
</organism>
<dbReference type="PROSITE" id="PS50011">
    <property type="entry name" value="PROTEIN_KINASE_DOM"/>
    <property type="match status" value="1"/>
</dbReference>
<comment type="similarity">
    <text evidence="2">Belongs to the protein kinase superfamily. STE Ser/Thr protein kinase family. MAP kinase kinase kinase subfamily.</text>
</comment>
<dbReference type="Gene3D" id="3.30.200.20">
    <property type="entry name" value="Phosphorylase Kinase, domain 1"/>
    <property type="match status" value="1"/>
</dbReference>
<feature type="compositionally biased region" description="Low complexity" evidence="12">
    <location>
        <begin position="1181"/>
        <end position="1193"/>
    </location>
</feature>
<comment type="cofactor">
    <cofactor evidence="1">
        <name>Mg(2+)</name>
        <dbReference type="ChEBI" id="CHEBI:18420"/>
    </cofactor>
</comment>
<dbReference type="SMART" id="SM00220">
    <property type="entry name" value="S_TKc"/>
    <property type="match status" value="1"/>
</dbReference>
<sequence>NISTLDLTKTTMVFFSFLNRLRTTKVYINESTLPQNIKLESPESPIAPSLFTHQRLLMAPLDDVPSPVPERRRPSTNEDAFPQESGELSAHSPTSVNPSTSRLPSNDNVPDRPSPVCGHPTRKSRSAADIYETCSDHFDQFSQFANYGDVRFREGDEPRWKKSILVESNYDYTPRRGDELKLKRGSTIKVIRRGDDEDGWWYGETSDGQKGFFPQNHVQLAKGKPTEIHSDELQFKGLLGSGGFSVVKLAIYRGREVAVKIPHSKFSPKEILAAVREEASIFQMLSHENIVAMYGVVVGSEPGLVLELCRDSLANVCSSSKDISLSEEIIGNWGTQIARGMNYLHELNVLHRDLKAANILIKEKVCDCLLNVPSNSSEQIAHRLESRNGFCQKCGGAALNRLTLKIADLGLSKKLQVADCRMSFVGTVPYLAPEVIRDRKCSKAMDVWSFGLVLWEVLTGATPFEGLGQGAVQLQIGTFVKQKIPSSCPADLKRIIESCWRDDPHDRPTFKQLAVELRAFSDKYKTTDSSDRAFLENSLNTLRKSMMEEMTLIAHEMAKKAAELQKREENLKKGERELELNRMMFELQQTLSREAPKEKPQPPKRRPHLKCSDISKPFDCKTEISLTRNLQLIKSVHGDDSGSNLTKPSERAAVDVNGKNFVNQDIPFNNETDSTICGFATLPRTPKKLSLQKNSEFHFDGSNLKPKSGASGTPSKSTPDLLRLYWGSNAGASKEASPKDASPRLLHRVNARRIKKDSVRGSIDDGVDDRCVVVVSDAVADLESLLEQDGHSQPSLDHLATPRRAPLPLPDGSRSRDHSRSNSATGEGARLKGGKDEEKGFFRKMPFFKSKDKSPAAGNATLPRPIMMPVPVGHSTASSGIIAKSMAPSKLLLKSPSTPKRGHNEKKKSKATTPDKGGEEFVLTENSKTFVKSGERRLSAANASSATANNTRPANRSPPSVRSSTDDVSAAARCAPYEKLSDASDAGILENAAYIPPKEFGRGRKMTSSSNASYMPMPTSRSPSSSRASCDDNVPCSSLGIIENLSYRPPSDVKRKTSNAVTLDSPVEGGVDPDPYHSMNSLNSEEGVPYENLPTKFGSSTRVYPDETGDLYVPLSTIQRSVLNASPRGVPLADNVAQTDISSISNNAYFIPNRCGCAGTEVAAGSYISLGAHINADTPVDVSSVPSSRPQRPFTLDLNQPSTPAESGISTAGSSYRSLPSAEHVPQDHAPPPPTEPAPRVAPPIPPRMNARRYEEDLGSRSKLSPVSQSP</sequence>
<dbReference type="PANTHER" id="PTHR44329:SF6">
    <property type="entry name" value="RECEPTOR-INTERACTING SERINE_THREONINE-PROTEIN KINASE 1"/>
    <property type="match status" value="1"/>
</dbReference>
<evidence type="ECO:0000256" key="6">
    <source>
        <dbReference type="ARBA" id="ARBA00022840"/>
    </source>
</evidence>
<feature type="binding site" evidence="10">
    <location>
        <position position="260"/>
    </location>
    <ligand>
        <name>ATP</name>
        <dbReference type="ChEBI" id="CHEBI:30616"/>
    </ligand>
</feature>
<dbReference type="PANTHER" id="PTHR44329">
    <property type="entry name" value="SERINE/THREONINE-PROTEIN KINASE TNNI3K-RELATED"/>
    <property type="match status" value="1"/>
</dbReference>
<dbReference type="PROSITE" id="PS00107">
    <property type="entry name" value="PROTEIN_KINASE_ATP"/>
    <property type="match status" value="1"/>
</dbReference>
<dbReference type="PROSITE" id="PS50002">
    <property type="entry name" value="SH3"/>
    <property type="match status" value="1"/>
</dbReference>
<dbReference type="InterPro" id="IPR051681">
    <property type="entry name" value="Ser/Thr_Kinases-Pseudokinases"/>
</dbReference>
<feature type="compositionally biased region" description="Low complexity" evidence="12">
    <location>
        <begin position="939"/>
        <end position="957"/>
    </location>
</feature>
<dbReference type="Proteomes" id="UP000887569">
    <property type="component" value="Unplaced"/>
</dbReference>
<evidence type="ECO:0000313" key="15">
    <source>
        <dbReference type="Proteomes" id="UP000887569"/>
    </source>
</evidence>
<evidence type="ECO:0000256" key="1">
    <source>
        <dbReference type="ARBA" id="ARBA00001946"/>
    </source>
</evidence>
<dbReference type="InterPro" id="IPR017441">
    <property type="entry name" value="Protein_kinase_ATP_BS"/>
</dbReference>
<evidence type="ECO:0000256" key="2">
    <source>
        <dbReference type="ARBA" id="ARBA00006529"/>
    </source>
</evidence>
<comment type="catalytic activity">
    <reaction evidence="7">
        <text>L-threonyl-[protein] + ATP = O-phospho-L-threonyl-[protein] + ADP + H(+)</text>
        <dbReference type="Rhea" id="RHEA:46608"/>
        <dbReference type="Rhea" id="RHEA-COMP:11060"/>
        <dbReference type="Rhea" id="RHEA-COMP:11605"/>
        <dbReference type="ChEBI" id="CHEBI:15378"/>
        <dbReference type="ChEBI" id="CHEBI:30013"/>
        <dbReference type="ChEBI" id="CHEBI:30616"/>
        <dbReference type="ChEBI" id="CHEBI:61977"/>
        <dbReference type="ChEBI" id="CHEBI:456216"/>
        <dbReference type="EC" id="2.7.11.25"/>
    </reaction>
</comment>
<dbReference type="Gene3D" id="2.30.30.40">
    <property type="entry name" value="SH3 Domains"/>
    <property type="match status" value="1"/>
</dbReference>
<keyword evidence="15" id="KW-1185">Reference proteome</keyword>
<dbReference type="InterPro" id="IPR008271">
    <property type="entry name" value="Ser/Thr_kinase_AS"/>
</dbReference>
<dbReference type="CDD" id="cd00174">
    <property type="entry name" value="SH3"/>
    <property type="match status" value="1"/>
</dbReference>
<feature type="region of interest" description="Disordered" evidence="12">
    <location>
        <begin position="1181"/>
        <end position="1271"/>
    </location>
</feature>
<dbReference type="InterPro" id="IPR011009">
    <property type="entry name" value="Kinase-like_dom_sf"/>
</dbReference>
<keyword evidence="4 9" id="KW-0728">SH3 domain</keyword>
<dbReference type="SUPFAM" id="SSF56112">
    <property type="entry name" value="Protein kinase-like (PK-like)"/>
    <property type="match status" value="1"/>
</dbReference>
<evidence type="ECO:0000256" key="3">
    <source>
        <dbReference type="ARBA" id="ARBA00012406"/>
    </source>
</evidence>
<dbReference type="SUPFAM" id="SSF50044">
    <property type="entry name" value="SH3-domain"/>
    <property type="match status" value="1"/>
</dbReference>
<feature type="compositionally biased region" description="Pro residues" evidence="12">
    <location>
        <begin position="1229"/>
        <end position="1247"/>
    </location>
</feature>
<dbReference type="GO" id="GO:0004706">
    <property type="term" value="F:JUN kinase kinase kinase activity"/>
    <property type="evidence" value="ECO:0007669"/>
    <property type="project" value="TreeGrafter"/>
</dbReference>
<evidence type="ECO:0000256" key="12">
    <source>
        <dbReference type="SAM" id="MobiDB-lite"/>
    </source>
</evidence>
<evidence type="ECO:0000259" key="13">
    <source>
        <dbReference type="PROSITE" id="PS50002"/>
    </source>
</evidence>
<feature type="region of interest" description="Disordered" evidence="12">
    <location>
        <begin position="787"/>
        <end position="836"/>
    </location>
</feature>
<feature type="compositionally biased region" description="Low complexity" evidence="12">
    <location>
        <begin position="1013"/>
        <end position="1028"/>
    </location>
</feature>
<feature type="region of interest" description="Disordered" evidence="12">
    <location>
        <begin position="61"/>
        <end position="124"/>
    </location>
</feature>
<comment type="catalytic activity">
    <reaction evidence="8">
        <text>L-seryl-[protein] + ATP = O-phospho-L-seryl-[protein] + ADP + H(+)</text>
        <dbReference type="Rhea" id="RHEA:17989"/>
        <dbReference type="Rhea" id="RHEA-COMP:9863"/>
        <dbReference type="Rhea" id="RHEA-COMP:11604"/>
        <dbReference type="ChEBI" id="CHEBI:15378"/>
        <dbReference type="ChEBI" id="CHEBI:29999"/>
        <dbReference type="ChEBI" id="CHEBI:30616"/>
        <dbReference type="ChEBI" id="CHEBI:83421"/>
        <dbReference type="ChEBI" id="CHEBI:456216"/>
        <dbReference type="EC" id="2.7.11.25"/>
    </reaction>
</comment>
<dbReference type="InterPro" id="IPR001452">
    <property type="entry name" value="SH3_domain"/>
</dbReference>
<dbReference type="Gene3D" id="1.10.510.10">
    <property type="entry name" value="Transferase(Phosphotransferase) domain 1"/>
    <property type="match status" value="1"/>
</dbReference>
<evidence type="ECO:0000256" key="10">
    <source>
        <dbReference type="PROSITE-ProRule" id="PRU10141"/>
    </source>
</evidence>
<dbReference type="EC" id="2.7.11.25" evidence="3"/>
<evidence type="ECO:0000256" key="4">
    <source>
        <dbReference type="ARBA" id="ARBA00022443"/>
    </source>
</evidence>
<dbReference type="SMART" id="SM00326">
    <property type="entry name" value="SH3"/>
    <property type="match status" value="1"/>
</dbReference>
<evidence type="ECO:0000256" key="7">
    <source>
        <dbReference type="ARBA" id="ARBA00047559"/>
    </source>
</evidence>
<dbReference type="AlphaFoldDB" id="A0A915BUZ2"/>
<evidence type="ECO:0000256" key="8">
    <source>
        <dbReference type="ARBA" id="ARBA00048329"/>
    </source>
</evidence>
<evidence type="ECO:0000256" key="11">
    <source>
        <dbReference type="SAM" id="Coils"/>
    </source>
</evidence>
<keyword evidence="11" id="KW-0175">Coiled coil</keyword>
<feature type="domain" description="SH3" evidence="13">
    <location>
        <begin position="161"/>
        <end position="223"/>
    </location>
</feature>
<feature type="region of interest" description="Disordered" evidence="12">
    <location>
        <begin position="887"/>
        <end position="968"/>
    </location>
</feature>
<feature type="coiled-coil region" evidence="11">
    <location>
        <begin position="547"/>
        <end position="581"/>
    </location>
</feature>
<dbReference type="InterPro" id="IPR036028">
    <property type="entry name" value="SH3-like_dom_sf"/>
</dbReference>
<dbReference type="Pfam" id="PF00069">
    <property type="entry name" value="Pkinase"/>
    <property type="match status" value="1"/>
</dbReference>
<reference evidence="16" key="1">
    <citation type="submission" date="2022-11" db="UniProtKB">
        <authorList>
            <consortium name="WormBaseParasite"/>
        </authorList>
    </citation>
    <scope>IDENTIFICATION</scope>
</reference>
<dbReference type="InterPro" id="IPR000719">
    <property type="entry name" value="Prot_kinase_dom"/>
</dbReference>
<feature type="compositionally biased region" description="Polar residues" evidence="12">
    <location>
        <begin position="958"/>
        <end position="967"/>
    </location>
</feature>
<evidence type="ECO:0000259" key="14">
    <source>
        <dbReference type="PROSITE" id="PS50011"/>
    </source>
</evidence>
<feature type="region of interest" description="Disordered" evidence="12">
    <location>
        <begin position="999"/>
        <end position="1030"/>
    </location>
</feature>
<feature type="region of interest" description="Disordered" evidence="12">
    <location>
        <begin position="1050"/>
        <end position="1074"/>
    </location>
</feature>
<feature type="compositionally biased region" description="Polar residues" evidence="12">
    <location>
        <begin position="1197"/>
        <end position="1218"/>
    </location>
</feature>
<accession>A0A915BUZ2</accession>
<feature type="compositionally biased region" description="Basic residues" evidence="12">
    <location>
        <begin position="900"/>
        <end position="910"/>
    </location>
</feature>
<evidence type="ECO:0000256" key="5">
    <source>
        <dbReference type="ARBA" id="ARBA00022741"/>
    </source>
</evidence>
<dbReference type="WBParaSite" id="PgR061_g022_t04">
    <property type="protein sequence ID" value="PgR061_g022_t04"/>
    <property type="gene ID" value="PgR061_g022"/>
</dbReference>
<evidence type="ECO:0000256" key="9">
    <source>
        <dbReference type="PROSITE-ProRule" id="PRU00192"/>
    </source>
</evidence>
<proteinExistence type="inferred from homology"/>